<comment type="function">
    <text evidence="5">Nucleotidase that shows phosphatase activity on nucleoside 5'-monophosphates.</text>
</comment>
<dbReference type="KEGG" id="aoc:Aocu_07690"/>
<comment type="subcellular location">
    <subcellularLocation>
        <location evidence="5">Cytoplasm</location>
    </subcellularLocation>
</comment>
<dbReference type="EMBL" id="LK028559">
    <property type="protein sequence ID" value="CDR30842.1"/>
    <property type="molecule type" value="Genomic_DNA"/>
</dbReference>
<keyword evidence="5" id="KW-0963">Cytoplasm</keyword>
<accession>A0A061AIN2</accession>
<evidence type="ECO:0000256" key="5">
    <source>
        <dbReference type="HAMAP-Rule" id="MF_00060"/>
    </source>
</evidence>
<feature type="binding site" evidence="5">
    <location>
        <position position="8"/>
    </location>
    <ligand>
        <name>a divalent metal cation</name>
        <dbReference type="ChEBI" id="CHEBI:60240"/>
    </ligand>
</feature>
<evidence type="ECO:0000256" key="4">
    <source>
        <dbReference type="ARBA" id="ARBA00022801"/>
    </source>
</evidence>
<comment type="cofactor">
    <cofactor evidence="5">
        <name>a divalent metal cation</name>
        <dbReference type="ChEBI" id="CHEBI:60240"/>
    </cofactor>
    <text evidence="5">Binds 1 divalent metal cation per subunit.</text>
</comment>
<sequence length="245" mass="26932">MNILVVNDDSIHAEGIALLTKAASYYGNVFVAAPKHGQSAKSAAISIKGQIEITEVEPLFGSVRTIMVDGTPVDCVRAGMKIFDTEFDLVLSGINHGVNLATDVHYSGTVAAAFEAKLYGVPAIAFSAANIELPYIYDETVKLLDELIENNLYQNTGILNVNYPAVQFKKVLGTRITKLGQRIQHNEFIKSDKPNLYHIHGSSIMFKEDEDSDITAYNEGYVSITPLQFDRTDLVKIKSIMDLNT</sequence>
<evidence type="ECO:0000256" key="3">
    <source>
        <dbReference type="ARBA" id="ARBA00022723"/>
    </source>
</evidence>
<dbReference type="Proteomes" id="UP000032434">
    <property type="component" value="Chromosome 1"/>
</dbReference>
<keyword evidence="3 5" id="KW-0479">Metal-binding</keyword>
<keyword evidence="8" id="KW-1185">Reference proteome</keyword>
<dbReference type="GO" id="GO:0046872">
    <property type="term" value="F:metal ion binding"/>
    <property type="evidence" value="ECO:0007669"/>
    <property type="project" value="UniProtKB-UniRule"/>
</dbReference>
<dbReference type="InterPro" id="IPR036523">
    <property type="entry name" value="SurE-like_sf"/>
</dbReference>
<comment type="similarity">
    <text evidence="2 5">Belongs to the SurE nucleotidase family.</text>
</comment>
<dbReference type="AlphaFoldDB" id="A0A061AIN2"/>
<dbReference type="InterPro" id="IPR030048">
    <property type="entry name" value="SurE"/>
</dbReference>
<dbReference type="GO" id="GO:0005737">
    <property type="term" value="C:cytoplasm"/>
    <property type="evidence" value="ECO:0007669"/>
    <property type="project" value="UniProtKB-SubCell"/>
</dbReference>
<organism evidence="7 8">
    <name type="scientific">Acholeplasma oculi</name>
    <dbReference type="NCBI Taxonomy" id="35623"/>
    <lineage>
        <taxon>Bacteria</taxon>
        <taxon>Bacillati</taxon>
        <taxon>Mycoplasmatota</taxon>
        <taxon>Mollicutes</taxon>
        <taxon>Acholeplasmatales</taxon>
        <taxon>Acholeplasmataceae</taxon>
        <taxon>Acholeplasma</taxon>
    </lineage>
</organism>
<dbReference type="GO" id="GO:0008253">
    <property type="term" value="F:5'-nucleotidase activity"/>
    <property type="evidence" value="ECO:0007669"/>
    <property type="project" value="UniProtKB-UniRule"/>
</dbReference>
<gene>
    <name evidence="5 7" type="primary">surE</name>
    <name evidence="7" type="ORF">Aocu_07690</name>
</gene>
<evidence type="ECO:0000259" key="6">
    <source>
        <dbReference type="Pfam" id="PF01975"/>
    </source>
</evidence>
<dbReference type="InParanoid" id="A0A061AIN2"/>
<dbReference type="OrthoDB" id="9780815at2"/>
<name>A0A061AIN2_9MOLU</name>
<feature type="binding site" evidence="5">
    <location>
        <position position="95"/>
    </location>
    <ligand>
        <name>a divalent metal cation</name>
        <dbReference type="ChEBI" id="CHEBI:60240"/>
    </ligand>
</feature>
<feature type="binding site" evidence="5">
    <location>
        <position position="39"/>
    </location>
    <ligand>
        <name>a divalent metal cation</name>
        <dbReference type="ChEBI" id="CHEBI:60240"/>
    </ligand>
</feature>
<dbReference type="PATRIC" id="fig|35623.3.peg.769"/>
<keyword evidence="5" id="KW-0547">Nucleotide-binding</keyword>
<dbReference type="Pfam" id="PF01975">
    <property type="entry name" value="SurE"/>
    <property type="match status" value="1"/>
</dbReference>
<dbReference type="InterPro" id="IPR002828">
    <property type="entry name" value="SurE-like_Pase/nucleotidase"/>
</dbReference>
<reference evidence="8" key="1">
    <citation type="submission" date="2014-05" db="EMBL/GenBank/DDBJ databases">
        <authorList>
            <person name="Kube M."/>
        </authorList>
    </citation>
    <scope>NUCLEOTIDE SEQUENCE [LARGE SCALE GENOMIC DNA]</scope>
</reference>
<evidence type="ECO:0000313" key="7">
    <source>
        <dbReference type="EMBL" id="CDR30842.1"/>
    </source>
</evidence>
<comment type="catalytic activity">
    <reaction evidence="1 5">
        <text>a ribonucleoside 5'-phosphate + H2O = a ribonucleoside + phosphate</text>
        <dbReference type="Rhea" id="RHEA:12484"/>
        <dbReference type="ChEBI" id="CHEBI:15377"/>
        <dbReference type="ChEBI" id="CHEBI:18254"/>
        <dbReference type="ChEBI" id="CHEBI:43474"/>
        <dbReference type="ChEBI" id="CHEBI:58043"/>
        <dbReference type="EC" id="3.1.3.5"/>
    </reaction>
</comment>
<dbReference type="STRING" id="35623.Aocu_07690"/>
<dbReference type="HOGENOM" id="CLU_045192_1_0_14"/>
<evidence type="ECO:0000256" key="1">
    <source>
        <dbReference type="ARBA" id="ARBA00000815"/>
    </source>
</evidence>
<evidence type="ECO:0000256" key="2">
    <source>
        <dbReference type="ARBA" id="ARBA00011062"/>
    </source>
</evidence>
<evidence type="ECO:0000313" key="8">
    <source>
        <dbReference type="Proteomes" id="UP000032434"/>
    </source>
</evidence>
<dbReference type="SUPFAM" id="SSF64167">
    <property type="entry name" value="SurE-like"/>
    <property type="match status" value="1"/>
</dbReference>
<dbReference type="PANTHER" id="PTHR30457">
    <property type="entry name" value="5'-NUCLEOTIDASE SURE"/>
    <property type="match status" value="1"/>
</dbReference>
<dbReference type="Gene3D" id="3.40.1210.10">
    <property type="entry name" value="Survival protein SurE-like phosphatase/nucleotidase"/>
    <property type="match status" value="1"/>
</dbReference>
<dbReference type="GO" id="GO:0000166">
    <property type="term" value="F:nucleotide binding"/>
    <property type="evidence" value="ECO:0007669"/>
    <property type="project" value="UniProtKB-KW"/>
</dbReference>
<feature type="domain" description="Survival protein SurE-like phosphatase/nucleotidase" evidence="6">
    <location>
        <begin position="3"/>
        <end position="184"/>
    </location>
</feature>
<dbReference type="NCBIfam" id="TIGR00087">
    <property type="entry name" value="surE"/>
    <property type="match status" value="1"/>
</dbReference>
<dbReference type="EC" id="3.1.3.5" evidence="5"/>
<dbReference type="PANTHER" id="PTHR30457:SF0">
    <property type="entry name" value="PHOSPHATASE, PUTATIVE (AFU_ORTHOLOGUE AFUA_4G01070)-RELATED"/>
    <property type="match status" value="1"/>
</dbReference>
<protein>
    <recommendedName>
        <fullName evidence="5">5'-nucleotidase SurE</fullName>
        <ecNumber evidence="5">3.1.3.5</ecNumber>
    </recommendedName>
    <alternativeName>
        <fullName evidence="5">Nucleoside 5'-monophosphate phosphohydrolase</fullName>
    </alternativeName>
</protein>
<proteinExistence type="inferred from homology"/>
<dbReference type="HAMAP" id="MF_00060">
    <property type="entry name" value="SurE"/>
    <property type="match status" value="1"/>
</dbReference>
<dbReference type="RefSeq" id="WP_045749339.1">
    <property type="nucleotide sequence ID" value="NZ_FUZK01000001.1"/>
</dbReference>
<feature type="binding site" evidence="5">
    <location>
        <position position="9"/>
    </location>
    <ligand>
        <name>a divalent metal cation</name>
        <dbReference type="ChEBI" id="CHEBI:60240"/>
    </ligand>
</feature>
<keyword evidence="4 5" id="KW-0378">Hydrolase</keyword>